<sequence>MSDATFEEGAERPVFVAATDADDLHVISAMVQDAVLPITEMTWDRPRRRFALLLNRFRWEDRAAAEQRGRPYERVQSLLLIDDVTKVASQGIDRSDKDTILSILTISFAPGEDGTGRVELVLAGDGAIALDVECLNVTLRDVTRPYLAPSGHVPKHGL</sequence>
<dbReference type="Proteomes" id="UP000198728">
    <property type="component" value="Unassembled WGS sequence"/>
</dbReference>
<protein>
    <recommendedName>
        <fullName evidence="3">DUF2948 family protein</fullName>
    </recommendedName>
</protein>
<dbReference type="EMBL" id="FOLG01000010">
    <property type="protein sequence ID" value="SFC86127.1"/>
    <property type="molecule type" value="Genomic_DNA"/>
</dbReference>
<evidence type="ECO:0000313" key="2">
    <source>
        <dbReference type="Proteomes" id="UP000198728"/>
    </source>
</evidence>
<dbReference type="RefSeq" id="WP_093361666.1">
    <property type="nucleotide sequence ID" value="NZ_FOLG01000010.1"/>
</dbReference>
<reference evidence="1 2" key="1">
    <citation type="submission" date="2016-10" db="EMBL/GenBank/DDBJ databases">
        <authorList>
            <person name="de Groot N.N."/>
        </authorList>
    </citation>
    <scope>NUCLEOTIDE SEQUENCE [LARGE SCALE GENOMIC DNA]</scope>
    <source>
        <strain evidence="1 2">DSM 19548</strain>
    </source>
</reference>
<dbReference type="AlphaFoldDB" id="A0A1I1ML13"/>
<keyword evidence="2" id="KW-1185">Reference proteome</keyword>
<evidence type="ECO:0008006" key="3">
    <source>
        <dbReference type="Google" id="ProtNLM"/>
    </source>
</evidence>
<dbReference type="InterPro" id="IPR021335">
    <property type="entry name" value="DUF2948"/>
</dbReference>
<dbReference type="STRING" id="441112.SAMN04488094_11085"/>
<organism evidence="1 2">
    <name type="scientific">Tropicimonas isoalkanivorans</name>
    <dbReference type="NCBI Taxonomy" id="441112"/>
    <lineage>
        <taxon>Bacteria</taxon>
        <taxon>Pseudomonadati</taxon>
        <taxon>Pseudomonadota</taxon>
        <taxon>Alphaproteobacteria</taxon>
        <taxon>Rhodobacterales</taxon>
        <taxon>Roseobacteraceae</taxon>
        <taxon>Tropicimonas</taxon>
    </lineage>
</organism>
<evidence type="ECO:0000313" key="1">
    <source>
        <dbReference type="EMBL" id="SFC86127.1"/>
    </source>
</evidence>
<gene>
    <name evidence="1" type="ORF">SAMN04488094_11085</name>
</gene>
<dbReference type="Pfam" id="PF11164">
    <property type="entry name" value="DUF2948"/>
    <property type="match status" value="1"/>
</dbReference>
<accession>A0A1I1ML13</accession>
<dbReference type="OrthoDB" id="9806367at2"/>
<proteinExistence type="predicted"/>
<name>A0A1I1ML13_9RHOB</name>